<dbReference type="InterPro" id="IPR005025">
    <property type="entry name" value="FMN_Rdtase-like_dom"/>
</dbReference>
<dbReference type="Proteomes" id="UP000543642">
    <property type="component" value="Unassembled WGS sequence"/>
</dbReference>
<accession>A0A7W8HA23</accession>
<comment type="caution">
    <text evidence="4">The sequence shown here is derived from an EMBL/GenBank/DDBJ whole genome shotgun (WGS) entry which is preliminary data.</text>
</comment>
<dbReference type="PANTHER" id="PTHR43278">
    <property type="entry name" value="NAD(P)H-DEPENDENT FMN-CONTAINING OXIDOREDUCTASE YWQN-RELATED"/>
    <property type="match status" value="1"/>
</dbReference>
<dbReference type="Gene3D" id="3.40.50.360">
    <property type="match status" value="1"/>
</dbReference>
<dbReference type="SUPFAM" id="SSF52218">
    <property type="entry name" value="Flavoproteins"/>
    <property type="match status" value="1"/>
</dbReference>
<dbReference type="PANTHER" id="PTHR43278:SF1">
    <property type="entry name" value="IRON-SULFUR FLAVOPROTEIN MJ1083"/>
    <property type="match status" value="1"/>
</dbReference>
<dbReference type="Pfam" id="PF03358">
    <property type="entry name" value="FMN_red"/>
    <property type="match status" value="1"/>
</dbReference>
<feature type="domain" description="NADPH-dependent FMN reductase-like" evidence="3">
    <location>
        <begin position="4"/>
        <end position="142"/>
    </location>
</feature>
<dbReference type="AlphaFoldDB" id="A0A7W8HA23"/>
<evidence type="ECO:0000313" key="5">
    <source>
        <dbReference type="Proteomes" id="UP000543642"/>
    </source>
</evidence>
<keyword evidence="1" id="KW-0285">Flavoprotein</keyword>
<keyword evidence="2" id="KW-0288">FMN</keyword>
<reference evidence="4 5" key="1">
    <citation type="submission" date="2020-08" db="EMBL/GenBank/DDBJ databases">
        <title>Genomic Encyclopedia of Type Strains, Phase IV (KMG-IV): sequencing the most valuable type-strain genomes for metagenomic binning, comparative biology and taxonomic classification.</title>
        <authorList>
            <person name="Goeker M."/>
        </authorList>
    </citation>
    <scope>NUCLEOTIDE SEQUENCE [LARGE SCALE GENOMIC DNA]</scope>
    <source>
        <strain evidence="4 5">DSM 106146</strain>
    </source>
</reference>
<name>A0A7W8HA23_9FIRM</name>
<evidence type="ECO:0000313" key="4">
    <source>
        <dbReference type="EMBL" id="MBB5264666.1"/>
    </source>
</evidence>
<sequence length="317" mass="35480">MAKKITAFCAGRKNGNTETYMKIALMEAKKMGVDVELIRLNECNILPCKACANMPCTWKGPKGCILKDDVPWLLDKFLDSDGYILGAPVWSLSPCGVVTDFRDRIFGPKMDVAGWELDGGAPEWLGGRTQHRPGALISVGGALTENWTSLGLATLYTTTFSAQINVIDHLNIHAVADPGEALTREDYVLRAKYLGQNLAYAVKHPEIDWTKKYLGQTEEEEACPGCHNSLLIAKPGKDYVECAICGRVGKIAMEDGKMRFMWPEDDGDRLTVMGKFKHMREIKYHTEAIYEPKKAGIMEEYEEIKKNNEFLVRPPRN</sequence>
<protein>
    <submittedName>
        <fullName evidence="4">Multimeric flavodoxin WrbA</fullName>
    </submittedName>
</protein>
<evidence type="ECO:0000256" key="2">
    <source>
        <dbReference type="ARBA" id="ARBA00022643"/>
    </source>
</evidence>
<organism evidence="4 5">
    <name type="scientific">Catenibacillus scindens</name>
    <dbReference type="NCBI Taxonomy" id="673271"/>
    <lineage>
        <taxon>Bacteria</taxon>
        <taxon>Bacillati</taxon>
        <taxon>Bacillota</taxon>
        <taxon>Clostridia</taxon>
        <taxon>Lachnospirales</taxon>
        <taxon>Lachnospiraceae</taxon>
        <taxon>Catenibacillus</taxon>
    </lineage>
</organism>
<dbReference type="RefSeq" id="WP_183773490.1">
    <property type="nucleotide sequence ID" value="NZ_CAWVEG010000020.1"/>
</dbReference>
<dbReference type="EMBL" id="JACHFW010000006">
    <property type="protein sequence ID" value="MBB5264666.1"/>
    <property type="molecule type" value="Genomic_DNA"/>
</dbReference>
<dbReference type="InterPro" id="IPR029039">
    <property type="entry name" value="Flavoprotein-like_sf"/>
</dbReference>
<dbReference type="InterPro" id="IPR051796">
    <property type="entry name" value="ISF_SsuE-like"/>
</dbReference>
<gene>
    <name evidence="4" type="ORF">HNP82_001794</name>
</gene>
<evidence type="ECO:0000256" key="1">
    <source>
        <dbReference type="ARBA" id="ARBA00022630"/>
    </source>
</evidence>
<dbReference type="GO" id="GO:0016491">
    <property type="term" value="F:oxidoreductase activity"/>
    <property type="evidence" value="ECO:0007669"/>
    <property type="project" value="InterPro"/>
</dbReference>
<proteinExistence type="predicted"/>
<keyword evidence="5" id="KW-1185">Reference proteome</keyword>
<evidence type="ECO:0000259" key="3">
    <source>
        <dbReference type="Pfam" id="PF03358"/>
    </source>
</evidence>